<gene>
    <name evidence="1" type="ORF">SBP02_02365</name>
</gene>
<organism evidence="1 2">
    <name type="scientific">Pseudomonas benzenivorans</name>
    <dbReference type="NCBI Taxonomy" id="556533"/>
    <lineage>
        <taxon>Bacteria</taxon>
        <taxon>Pseudomonadati</taxon>
        <taxon>Pseudomonadota</taxon>
        <taxon>Gammaproteobacteria</taxon>
        <taxon>Pseudomonadales</taxon>
        <taxon>Pseudomonadaceae</taxon>
        <taxon>Pseudomonas</taxon>
    </lineage>
</organism>
<name>A0ABZ0PWQ3_9PSED</name>
<dbReference type="RefSeq" id="WP_318644819.1">
    <property type="nucleotide sequence ID" value="NZ_CP137892.1"/>
</dbReference>
<accession>A0ABZ0PWQ3</accession>
<dbReference type="InterPro" id="IPR011009">
    <property type="entry name" value="Kinase-like_dom_sf"/>
</dbReference>
<evidence type="ECO:0000313" key="2">
    <source>
        <dbReference type="Proteomes" id="UP001305928"/>
    </source>
</evidence>
<dbReference type="SUPFAM" id="SSF56112">
    <property type="entry name" value="Protein kinase-like (PK-like)"/>
    <property type="match status" value="2"/>
</dbReference>
<protein>
    <submittedName>
        <fullName evidence="1">Lipopolysaccharide kinase InaA family protein</fullName>
    </submittedName>
</protein>
<keyword evidence="1" id="KW-0808">Transferase</keyword>
<dbReference type="EMBL" id="CP137892">
    <property type="protein sequence ID" value="WPC05624.1"/>
    <property type="molecule type" value="Genomic_DNA"/>
</dbReference>
<reference evidence="1 2" key="1">
    <citation type="submission" date="2023-11" db="EMBL/GenBank/DDBJ databases">
        <title>Complete genome of Pseudomonas benzenivorans BA3361.</title>
        <authorList>
            <person name="Shin S.Y."/>
            <person name="Song J."/>
            <person name="Kang H."/>
        </authorList>
    </citation>
    <scope>NUCLEOTIDE SEQUENCE [LARGE SCALE GENOMIC DNA]</scope>
    <source>
        <strain evidence="1 2">HNIBRBA3361</strain>
    </source>
</reference>
<evidence type="ECO:0000313" key="1">
    <source>
        <dbReference type="EMBL" id="WPC05624.1"/>
    </source>
</evidence>
<proteinExistence type="predicted"/>
<dbReference type="Proteomes" id="UP001305928">
    <property type="component" value="Chromosome"/>
</dbReference>
<dbReference type="Pfam" id="PF06293">
    <property type="entry name" value="Kdo"/>
    <property type="match status" value="2"/>
</dbReference>
<sequence>MTLAELVRAGRTPELPLHVELADAAGPAPLTLLKLLRVLPGQRYVGLAQWRGRRVLAKLLVGAKAARHFRRELDGARLLAEQGLTTPALLADGLREGEGGWLLFDYLEGAESLGDAWRAVEHEPVLGTGQQQVLGEALAAVARLHAKGLWQADLHLDNLLRQGDRLWLIDGGGVQAQVPGQSLSRERALENLGVLFAQLPVELEPHIEELLVHYLLVNGEHALPLEALLEQVAKVRRWRLRDYLRKAARDCSLFAAEIGAFGLCVVRREQQDALQPLLDDLDRRTELGHVYKTGGAATVARVELAGRPLVVKRYNVKGALHWLKRFWRPSRAWHSWVEGHRLELLGIATPRPLAVLERRWCWLRGRAYLITEYCGGQDIIARFQPYSAKDGQSLPPESELLALDRLFAALLRERISHGDFKGHNLFWDERRGAWSLIDLDAMRQHRGMRSFARAYARDRARFLRNWPADSALHQLLDKRLPQVPGTCPE</sequence>
<keyword evidence="1" id="KW-0418">Kinase</keyword>
<keyword evidence="2" id="KW-1185">Reference proteome</keyword>
<dbReference type="GO" id="GO:0016301">
    <property type="term" value="F:kinase activity"/>
    <property type="evidence" value="ECO:0007669"/>
    <property type="project" value="UniProtKB-KW"/>
</dbReference>